<dbReference type="EMBL" id="LK023320">
    <property type="protein sequence ID" value="CDS06454.1"/>
    <property type="molecule type" value="Genomic_DNA"/>
</dbReference>
<gene>
    <name evidence="1" type="ORF">LRAMOSA08982</name>
</gene>
<dbReference type="OrthoDB" id="2236134at2759"/>
<dbReference type="InterPro" id="IPR011990">
    <property type="entry name" value="TPR-like_helical_dom_sf"/>
</dbReference>
<protein>
    <recommendedName>
        <fullName evidence="2">F-box domain-containing protein</fullName>
    </recommendedName>
</protein>
<sequence length="484" mass="55539">MPYSALSDLCQQPTLAASTEKYKQLVYDSTAELLQPIQCILSALDRRSMALSKCASYDAALRDADIMQQFSPSSAMGYLRAVNIYSEQGKQQQVIDICNKAMHMVDTKDPDYTKLQQAKMDAEQRQNIRIDFIMQLPVEIVFTALIPVLMKENTLKASKPCEYLYVSNQWRDQILQYFGDLQFRIDDEHSVILNRCPQLFQLAQYIKALNISSYTKGSWLVDLIRDYHFSSLRKIEIQLGNGVGLHFISALKLVSSTLTHVEIYLYYGPKFPSDIDLSQVPTMAKLETLVLVNEEGINYDQTIEIYKRFPSLKTLKLAVCSDFESALVVSDYRPSMKCRKVQMTTYCLELSFSGQGVSALTQQNAIVILNKYQGTLQDIYWSIEPDSNDDMYSIQYPQLKKLSLYESGWWILRNAPMLEELDITSKTISKNPAIFNTTPTNLRKLRILLSNGRYLPDKTALARYIYSFSQQSQLQQPRQYARCT</sequence>
<dbReference type="SUPFAM" id="SSF48452">
    <property type="entry name" value="TPR-like"/>
    <property type="match status" value="1"/>
</dbReference>
<organism evidence="1">
    <name type="scientific">Lichtheimia ramosa</name>
    <dbReference type="NCBI Taxonomy" id="688394"/>
    <lineage>
        <taxon>Eukaryota</taxon>
        <taxon>Fungi</taxon>
        <taxon>Fungi incertae sedis</taxon>
        <taxon>Mucoromycota</taxon>
        <taxon>Mucoromycotina</taxon>
        <taxon>Mucoromycetes</taxon>
        <taxon>Mucorales</taxon>
        <taxon>Lichtheimiaceae</taxon>
        <taxon>Lichtheimia</taxon>
    </lineage>
</organism>
<proteinExistence type="predicted"/>
<evidence type="ECO:0008006" key="2">
    <source>
        <dbReference type="Google" id="ProtNLM"/>
    </source>
</evidence>
<accession>A0A077WH10</accession>
<reference evidence="1" key="1">
    <citation type="journal article" date="2014" name="Genome Announc.">
        <title>De novo whole-genome sequence and genome annotation of Lichtheimia ramosa.</title>
        <authorList>
            <person name="Linde J."/>
            <person name="Schwartze V."/>
            <person name="Binder U."/>
            <person name="Lass-Florl C."/>
            <person name="Voigt K."/>
            <person name="Horn F."/>
        </authorList>
    </citation>
    <scope>NUCLEOTIDE SEQUENCE</scope>
    <source>
        <strain evidence="1">JMRC FSU:6197</strain>
    </source>
</reference>
<evidence type="ECO:0000313" key="1">
    <source>
        <dbReference type="EMBL" id="CDS06454.1"/>
    </source>
</evidence>
<name>A0A077WH10_9FUNG</name>
<dbReference type="Gene3D" id="1.25.40.10">
    <property type="entry name" value="Tetratricopeptide repeat domain"/>
    <property type="match status" value="1"/>
</dbReference>
<dbReference type="SUPFAM" id="SSF52047">
    <property type="entry name" value="RNI-like"/>
    <property type="match status" value="1"/>
</dbReference>
<dbReference type="AlphaFoldDB" id="A0A077WH10"/>